<feature type="region of interest" description="Disordered" evidence="1">
    <location>
        <begin position="67"/>
        <end position="91"/>
    </location>
</feature>
<dbReference type="EMBL" id="CADCTS010000515">
    <property type="protein sequence ID" value="CAA9341791.1"/>
    <property type="molecule type" value="Genomic_DNA"/>
</dbReference>
<protein>
    <submittedName>
        <fullName evidence="2">Esterase</fullName>
    </submittedName>
</protein>
<reference evidence="2" key="1">
    <citation type="submission" date="2020-02" db="EMBL/GenBank/DDBJ databases">
        <authorList>
            <person name="Meier V. D."/>
        </authorList>
    </citation>
    <scope>NUCLEOTIDE SEQUENCE</scope>
    <source>
        <strain evidence="2">AVDCRST_MAG48</strain>
    </source>
</reference>
<feature type="region of interest" description="Disordered" evidence="1">
    <location>
        <begin position="312"/>
        <end position="356"/>
    </location>
</feature>
<dbReference type="PANTHER" id="PTHR48098:SF6">
    <property type="entry name" value="FERRI-BACILLIBACTIN ESTERASE BESA"/>
    <property type="match status" value="1"/>
</dbReference>
<dbReference type="InterPro" id="IPR050583">
    <property type="entry name" value="Mycobacterial_A85_antigen"/>
</dbReference>
<gene>
    <name evidence="2" type="ORF">AVDCRST_MAG48-3686</name>
</gene>
<evidence type="ECO:0000313" key="2">
    <source>
        <dbReference type="EMBL" id="CAA9341791.1"/>
    </source>
</evidence>
<dbReference type="AlphaFoldDB" id="A0A6J4LWG3"/>
<dbReference type="InterPro" id="IPR000801">
    <property type="entry name" value="Esterase-like"/>
</dbReference>
<organism evidence="2">
    <name type="scientific">uncultured Friedmanniella sp</name>
    <dbReference type="NCBI Taxonomy" id="335381"/>
    <lineage>
        <taxon>Bacteria</taxon>
        <taxon>Bacillati</taxon>
        <taxon>Actinomycetota</taxon>
        <taxon>Actinomycetes</taxon>
        <taxon>Propionibacteriales</taxon>
        <taxon>Nocardioidaceae</taxon>
        <taxon>Friedmanniella</taxon>
        <taxon>environmental samples</taxon>
    </lineage>
</organism>
<feature type="compositionally biased region" description="Low complexity" evidence="1">
    <location>
        <begin position="312"/>
        <end position="323"/>
    </location>
</feature>
<proteinExistence type="predicted"/>
<dbReference type="InterPro" id="IPR029058">
    <property type="entry name" value="AB_hydrolase_fold"/>
</dbReference>
<dbReference type="SUPFAM" id="SSF53474">
    <property type="entry name" value="alpha/beta-Hydrolases"/>
    <property type="match status" value="1"/>
</dbReference>
<dbReference type="PANTHER" id="PTHR48098">
    <property type="entry name" value="ENTEROCHELIN ESTERASE-RELATED"/>
    <property type="match status" value="1"/>
</dbReference>
<sequence length="356" mass="37874">MRRTSAAEARRDAPLTAHGPATWRCSTSLAGYAPRCPGPCGGAKVDLAPGAASSGVDAPQHIEVQRMDDRPEARRGHAAPAPAPQPARADRVAGELVTETFGYDGGRRVSVYLPPHRPEVVVFAGDGQLIEPWGAHPEAADVPPTMVVGVHRTEVADELVRLQEYTPAFDEERFAAHERFFVDDVRRWVTSRFGVALPPDRTAVCGVSASAELALALGLRHPGVYGSVFSSSPGSGYRPPPVLPDRLPRTYLTAGTQEPFFLQNAARWAHALRAAGAAVVMTERAGDHGDPFWQAEFPPLVAWACEPRRASAPRAATSSARPAQRLRQGSSGAQGPDPRRPSSPGQFAPGASGFAV</sequence>
<evidence type="ECO:0000256" key="1">
    <source>
        <dbReference type="SAM" id="MobiDB-lite"/>
    </source>
</evidence>
<name>A0A6J4LWG3_9ACTN</name>
<dbReference type="Gene3D" id="3.40.50.1820">
    <property type="entry name" value="alpha/beta hydrolase"/>
    <property type="match status" value="1"/>
</dbReference>
<accession>A0A6J4LWG3</accession>
<dbReference type="Pfam" id="PF00756">
    <property type="entry name" value="Esterase"/>
    <property type="match status" value="1"/>
</dbReference>